<proteinExistence type="inferred from homology"/>
<sequence length="136" mass="14287">MSRPDYGAAPGLGGGSGPGAQDASDKLAYSCADCGQDNNIEPKAPIRCNHCGCRIVFKKRGKKMAAPPGFAGSVRSPVTAHIVLNRTMHTSIAPLYIWAKAMAGCCTLDCIAHADSNSLPRQPCNIDQPVPTLDHL</sequence>
<dbReference type="HOGENOM" id="CLU_1875937_0_0_1"/>
<dbReference type="RefSeq" id="XP_014564899.1">
    <property type="nucleotide sequence ID" value="XM_014709413.1"/>
</dbReference>
<keyword evidence="8" id="KW-1185">Reference proteome</keyword>
<dbReference type="eggNOG" id="KOG3507">
    <property type="taxonomic scope" value="Eukaryota"/>
</dbReference>
<keyword evidence="2" id="KW-0479">Metal-binding</keyword>
<dbReference type="SUPFAM" id="SSF63393">
    <property type="entry name" value="RNA polymerase subunits"/>
    <property type="match status" value="1"/>
</dbReference>
<evidence type="ECO:0000313" key="8">
    <source>
        <dbReference type="Proteomes" id="UP000009131"/>
    </source>
</evidence>
<dbReference type="InterPro" id="IPR006591">
    <property type="entry name" value="RNAP_P/RPABC4"/>
</dbReference>
<organism evidence="7 8">
    <name type="scientific">Mixia osmundae (strain CBS 9802 / IAM 14324 / JCM 22182 / KY 12970)</name>
    <dbReference type="NCBI Taxonomy" id="764103"/>
    <lineage>
        <taxon>Eukaryota</taxon>
        <taxon>Fungi</taxon>
        <taxon>Dikarya</taxon>
        <taxon>Basidiomycota</taxon>
        <taxon>Pucciniomycotina</taxon>
        <taxon>Mixiomycetes</taxon>
        <taxon>Mixiales</taxon>
        <taxon>Mixiaceae</taxon>
        <taxon>Mixia</taxon>
    </lineage>
</organism>
<dbReference type="GO" id="GO:0003677">
    <property type="term" value="F:DNA binding"/>
    <property type="evidence" value="ECO:0007669"/>
    <property type="project" value="InterPro"/>
</dbReference>
<keyword evidence="4" id="KW-0539">Nucleus</keyword>
<dbReference type="STRING" id="764103.G7DV43"/>
<dbReference type="OrthoDB" id="5585087at2759"/>
<dbReference type="GO" id="GO:0008270">
    <property type="term" value="F:zinc ion binding"/>
    <property type="evidence" value="ECO:0007669"/>
    <property type="project" value="InterPro"/>
</dbReference>
<dbReference type="AlphaFoldDB" id="G7DV43"/>
<accession>G7DV43</accession>
<evidence type="ECO:0000256" key="3">
    <source>
        <dbReference type="ARBA" id="ARBA00022833"/>
    </source>
</evidence>
<dbReference type="PANTHER" id="PTHR12056">
    <property type="entry name" value="DNA-DIRECTED RNA POLYMERASES I, II, AND III"/>
    <property type="match status" value="1"/>
</dbReference>
<dbReference type="InterPro" id="IPR029040">
    <property type="entry name" value="RPABC4/Spt4"/>
</dbReference>
<reference evidence="7 8" key="2">
    <citation type="journal article" date="2012" name="Open Biol.">
        <title>Characteristics of nucleosomes and linker DNA regions on the genome of the basidiomycete Mixia osmundae revealed by mono- and dinucleosome mapping.</title>
        <authorList>
            <person name="Nishida H."/>
            <person name="Kondo S."/>
            <person name="Matsumoto T."/>
            <person name="Suzuki Y."/>
            <person name="Yoshikawa H."/>
            <person name="Taylor T.D."/>
            <person name="Sugiyama J."/>
        </authorList>
    </citation>
    <scope>NUCLEOTIDE SEQUENCE [LARGE SCALE GENOMIC DNA]</scope>
    <source>
        <strain evidence="8">CBS 9802 / IAM 14324 / JCM 22182 / KY 12970</strain>
    </source>
</reference>
<protein>
    <submittedName>
        <fullName evidence="7">Uncharacterized protein</fullName>
    </submittedName>
</protein>
<dbReference type="GO" id="GO:0006351">
    <property type="term" value="P:DNA-templated transcription"/>
    <property type="evidence" value="ECO:0007669"/>
    <property type="project" value="InterPro"/>
</dbReference>
<reference evidence="7 8" key="1">
    <citation type="journal article" date="2011" name="J. Gen. Appl. Microbiol.">
        <title>Draft genome sequencing of the enigmatic basidiomycete Mixia osmundae.</title>
        <authorList>
            <person name="Nishida H."/>
            <person name="Nagatsuka Y."/>
            <person name="Sugiyama J."/>
        </authorList>
    </citation>
    <scope>NUCLEOTIDE SEQUENCE [LARGE SCALE GENOMIC DNA]</scope>
    <source>
        <strain evidence="8">CBS 9802 / IAM 14324 / JCM 22182 / KY 12970</strain>
    </source>
</reference>
<dbReference type="Gene3D" id="2.20.28.30">
    <property type="entry name" value="RNA polymerase ii, chain L"/>
    <property type="match status" value="1"/>
</dbReference>
<comment type="subcellular location">
    <subcellularLocation>
        <location evidence="1">Nucleus</location>
    </subcellularLocation>
</comment>
<dbReference type="GO" id="GO:0005665">
    <property type="term" value="C:RNA polymerase II, core complex"/>
    <property type="evidence" value="ECO:0007669"/>
    <property type="project" value="TreeGrafter"/>
</dbReference>
<evidence type="ECO:0000256" key="2">
    <source>
        <dbReference type="ARBA" id="ARBA00022723"/>
    </source>
</evidence>
<keyword evidence="3" id="KW-0862">Zinc</keyword>
<evidence type="ECO:0000313" key="7">
    <source>
        <dbReference type="EMBL" id="GAA94453.1"/>
    </source>
</evidence>
<dbReference type="EMBL" id="BABT02000035">
    <property type="protein sequence ID" value="GAA94453.1"/>
    <property type="molecule type" value="Genomic_DNA"/>
</dbReference>
<dbReference type="Pfam" id="PF03604">
    <property type="entry name" value="Zn_ribbon_RPAB4"/>
    <property type="match status" value="1"/>
</dbReference>
<feature type="region of interest" description="Disordered" evidence="6">
    <location>
        <begin position="1"/>
        <end position="21"/>
    </location>
</feature>
<name>G7DV43_MIXOS</name>
<dbReference type="GO" id="GO:0005736">
    <property type="term" value="C:RNA polymerase I complex"/>
    <property type="evidence" value="ECO:0007669"/>
    <property type="project" value="TreeGrafter"/>
</dbReference>
<evidence type="ECO:0000256" key="5">
    <source>
        <dbReference type="ARBA" id="ARBA00025770"/>
    </source>
</evidence>
<comment type="caution">
    <text evidence="7">The sequence shown here is derived from an EMBL/GenBank/DDBJ whole genome shotgun (WGS) entry which is preliminary data.</text>
</comment>
<evidence type="ECO:0000256" key="6">
    <source>
        <dbReference type="SAM" id="MobiDB-lite"/>
    </source>
</evidence>
<dbReference type="InterPro" id="IPR039747">
    <property type="entry name" value="RPABC4"/>
</dbReference>
<dbReference type="PANTHER" id="PTHR12056:SF2">
    <property type="entry name" value="GEO11084P1"/>
    <property type="match status" value="1"/>
</dbReference>
<comment type="similarity">
    <text evidence="5">Belongs to the archaeal Rpo12/eukaryotic RPC10 RNA polymerase subunit family.</text>
</comment>
<dbReference type="GO" id="GO:0003899">
    <property type="term" value="F:DNA-directed RNA polymerase activity"/>
    <property type="evidence" value="ECO:0007669"/>
    <property type="project" value="InterPro"/>
</dbReference>
<dbReference type="Proteomes" id="UP000009131">
    <property type="component" value="Unassembled WGS sequence"/>
</dbReference>
<evidence type="ECO:0000256" key="1">
    <source>
        <dbReference type="ARBA" id="ARBA00004123"/>
    </source>
</evidence>
<dbReference type="GO" id="GO:0005666">
    <property type="term" value="C:RNA polymerase III complex"/>
    <property type="evidence" value="ECO:0007669"/>
    <property type="project" value="TreeGrafter"/>
</dbReference>
<gene>
    <name evidence="7" type="primary">Mo01105</name>
    <name evidence="7" type="ORF">E5Q_01105</name>
</gene>
<dbReference type="InParanoid" id="G7DV43"/>
<dbReference type="SMART" id="SM00659">
    <property type="entry name" value="RPOLCX"/>
    <property type="match status" value="1"/>
</dbReference>
<evidence type="ECO:0000256" key="4">
    <source>
        <dbReference type="ARBA" id="ARBA00023242"/>
    </source>
</evidence>